<accession>A0A0C3AW81</accession>
<evidence type="ECO:0000259" key="1">
    <source>
        <dbReference type="Pfam" id="PF24626"/>
    </source>
</evidence>
<organism evidence="2 3">
    <name type="scientific">Piloderma croceum (strain F 1598)</name>
    <dbReference type="NCBI Taxonomy" id="765440"/>
    <lineage>
        <taxon>Eukaryota</taxon>
        <taxon>Fungi</taxon>
        <taxon>Dikarya</taxon>
        <taxon>Basidiomycota</taxon>
        <taxon>Agaricomycotina</taxon>
        <taxon>Agaricomycetes</taxon>
        <taxon>Agaricomycetidae</taxon>
        <taxon>Atheliales</taxon>
        <taxon>Atheliaceae</taxon>
        <taxon>Piloderma</taxon>
    </lineage>
</organism>
<evidence type="ECO:0000313" key="2">
    <source>
        <dbReference type="EMBL" id="KIM78268.1"/>
    </source>
</evidence>
<reference evidence="3" key="2">
    <citation type="submission" date="2015-01" db="EMBL/GenBank/DDBJ databases">
        <title>Evolutionary Origins and Diversification of the Mycorrhizal Mutualists.</title>
        <authorList>
            <consortium name="DOE Joint Genome Institute"/>
            <consortium name="Mycorrhizal Genomics Consortium"/>
            <person name="Kohler A."/>
            <person name="Kuo A."/>
            <person name="Nagy L.G."/>
            <person name="Floudas D."/>
            <person name="Copeland A."/>
            <person name="Barry K.W."/>
            <person name="Cichocki N."/>
            <person name="Veneault-Fourrey C."/>
            <person name="LaButti K."/>
            <person name="Lindquist E.A."/>
            <person name="Lipzen A."/>
            <person name="Lundell T."/>
            <person name="Morin E."/>
            <person name="Murat C."/>
            <person name="Riley R."/>
            <person name="Ohm R."/>
            <person name="Sun H."/>
            <person name="Tunlid A."/>
            <person name="Henrissat B."/>
            <person name="Grigoriev I.V."/>
            <person name="Hibbett D.S."/>
            <person name="Martin F."/>
        </authorList>
    </citation>
    <scope>NUCLEOTIDE SEQUENCE [LARGE SCALE GENOMIC DNA]</scope>
    <source>
        <strain evidence="3">F 1598</strain>
    </source>
</reference>
<keyword evidence="3" id="KW-1185">Reference proteome</keyword>
<evidence type="ECO:0000313" key="3">
    <source>
        <dbReference type="Proteomes" id="UP000054166"/>
    </source>
</evidence>
<gene>
    <name evidence="2" type="ORF">PILCRDRAFT_11262</name>
</gene>
<proteinExistence type="predicted"/>
<dbReference type="Pfam" id="PF24626">
    <property type="entry name" value="SH3_Tf2-1"/>
    <property type="match status" value="1"/>
</dbReference>
<dbReference type="HOGENOM" id="CLU_1750406_0_0_1"/>
<feature type="domain" description="Tf2-1-like SH3-like" evidence="1">
    <location>
        <begin position="62"/>
        <end position="107"/>
    </location>
</feature>
<dbReference type="EMBL" id="KN833017">
    <property type="protein sequence ID" value="KIM78268.1"/>
    <property type="molecule type" value="Genomic_DNA"/>
</dbReference>
<dbReference type="Proteomes" id="UP000054166">
    <property type="component" value="Unassembled WGS sequence"/>
</dbReference>
<dbReference type="InterPro" id="IPR056924">
    <property type="entry name" value="SH3_Tf2-1"/>
</dbReference>
<dbReference type="AlphaFoldDB" id="A0A0C3AW81"/>
<dbReference type="STRING" id="765440.A0A0C3AW81"/>
<sequence>MDIMVERFAALFFNLWYCENGLLLNIVSNSKCRLLTTPKLTAQVSVPINPSSEYMQRHSGCVAKFMPRFDGPFVITKANPSKSAYTLHLPNEPDRFPTFHASQLQKFFPNNDDKFPTRKLSQPGPVITPEGEEEWLIDRILDERMRGKG</sequence>
<dbReference type="InParanoid" id="A0A0C3AW81"/>
<protein>
    <recommendedName>
        <fullName evidence="1">Tf2-1-like SH3-like domain-containing protein</fullName>
    </recommendedName>
</protein>
<name>A0A0C3AW81_PILCF</name>
<dbReference type="OrthoDB" id="3268967at2759"/>
<reference evidence="2 3" key="1">
    <citation type="submission" date="2014-04" db="EMBL/GenBank/DDBJ databases">
        <authorList>
            <consortium name="DOE Joint Genome Institute"/>
            <person name="Kuo A."/>
            <person name="Tarkka M."/>
            <person name="Buscot F."/>
            <person name="Kohler A."/>
            <person name="Nagy L.G."/>
            <person name="Floudas D."/>
            <person name="Copeland A."/>
            <person name="Barry K.W."/>
            <person name="Cichocki N."/>
            <person name="Veneault-Fourrey C."/>
            <person name="LaButti K."/>
            <person name="Lindquist E.A."/>
            <person name="Lipzen A."/>
            <person name="Lundell T."/>
            <person name="Morin E."/>
            <person name="Murat C."/>
            <person name="Sun H."/>
            <person name="Tunlid A."/>
            <person name="Henrissat B."/>
            <person name="Grigoriev I.V."/>
            <person name="Hibbett D.S."/>
            <person name="Martin F."/>
            <person name="Nordberg H.P."/>
            <person name="Cantor M.N."/>
            <person name="Hua S.X."/>
        </authorList>
    </citation>
    <scope>NUCLEOTIDE SEQUENCE [LARGE SCALE GENOMIC DNA]</scope>
    <source>
        <strain evidence="2 3">F 1598</strain>
    </source>
</reference>